<feature type="chain" id="PRO_5020352771" description="DUF916 domain-containing protein" evidence="2">
    <location>
        <begin position="35"/>
        <end position="311"/>
    </location>
</feature>
<keyword evidence="4" id="KW-1185">Reference proteome</keyword>
<gene>
    <name evidence="3" type="ORF">EOT04_02780</name>
</gene>
<organism evidence="3 4">
    <name type="scientific">Candidatus Chaera renei</name>
    <dbReference type="NCBI Taxonomy" id="2506947"/>
    <lineage>
        <taxon>Bacteria</taxon>
        <taxon>Candidatus Saccharimonadota</taxon>
        <taxon>Candidatus Saccharimonadia</taxon>
        <taxon>Candidatus Saccharimonadales</taxon>
        <taxon>Candidatus Saccharimonadaceae</taxon>
        <taxon>Candidatus Chaera</taxon>
    </lineage>
</organism>
<keyword evidence="1" id="KW-0812">Transmembrane</keyword>
<feature type="signal peptide" evidence="2">
    <location>
        <begin position="1"/>
        <end position="34"/>
    </location>
</feature>
<dbReference type="EMBL" id="SCKW01000030">
    <property type="protein sequence ID" value="RWZ78128.1"/>
    <property type="molecule type" value="Genomic_DNA"/>
</dbReference>
<keyword evidence="2" id="KW-0732">Signal</keyword>
<reference evidence="3" key="1">
    <citation type="submission" date="2019-01" db="EMBL/GenBank/DDBJ databases">
        <title>Genomic signatures and co-occurrence patterns of the ultra-small Saccharimodia (Patescibacteria phylum) suggest a symbiotic lifestyle.</title>
        <authorList>
            <person name="Lemos L."/>
            <person name="Medeiros J."/>
            <person name="Andreote F."/>
            <person name="Fernandes G."/>
            <person name="Varani A."/>
            <person name="Oliveira G."/>
            <person name="Pylro V."/>
        </authorList>
    </citation>
    <scope>NUCLEOTIDE SEQUENCE [LARGE SCALE GENOMIC DNA]</scope>
    <source>
        <strain evidence="3">AMD01</strain>
    </source>
</reference>
<sequence length="311" mass="34203">MKRFNHRFFGLIRALAAVAAVLLLAAAVVGASSAAVSAQSQATPPQERITLSPTGKRYALPPGGSINDSLTVINDGDVPYDFVVYARPYTVIGEDYQPDFSRDVPGADAYQWVQFEASRYSLQPGQKVTVNYSVRIPLNASPGGHYGVIFAESQPASQPGENSIVRKKRVGSILYVTVTGAYRQGGSFLGAKLPFWQTRPPLSGYARVQNTGNVDFETNLKLRVSDVFGRTKYQNETVYSVLPATVRRLPLVWQDVPPIGLFKVSADIKFLDQNRTVNFWVLIMPRWVAALMVLVIGAAGIYYVLKLRRGN</sequence>
<feature type="transmembrane region" description="Helical" evidence="1">
    <location>
        <begin position="279"/>
        <end position="305"/>
    </location>
</feature>
<name>A0A4Q0AHS3_9BACT</name>
<evidence type="ECO:0000313" key="4">
    <source>
        <dbReference type="Proteomes" id="UP000289269"/>
    </source>
</evidence>
<evidence type="ECO:0008006" key="5">
    <source>
        <dbReference type="Google" id="ProtNLM"/>
    </source>
</evidence>
<keyword evidence="1" id="KW-0472">Membrane</keyword>
<evidence type="ECO:0000313" key="3">
    <source>
        <dbReference type="EMBL" id="RWZ78128.1"/>
    </source>
</evidence>
<proteinExistence type="predicted"/>
<accession>A0A4Q0AHS3</accession>
<keyword evidence="1" id="KW-1133">Transmembrane helix</keyword>
<dbReference type="AlphaFoldDB" id="A0A4Q0AHS3"/>
<comment type="caution">
    <text evidence="3">The sequence shown here is derived from an EMBL/GenBank/DDBJ whole genome shotgun (WGS) entry which is preliminary data.</text>
</comment>
<dbReference type="Proteomes" id="UP000289269">
    <property type="component" value="Unassembled WGS sequence"/>
</dbReference>
<protein>
    <recommendedName>
        <fullName evidence="5">DUF916 domain-containing protein</fullName>
    </recommendedName>
</protein>
<evidence type="ECO:0000256" key="2">
    <source>
        <dbReference type="SAM" id="SignalP"/>
    </source>
</evidence>
<evidence type="ECO:0000256" key="1">
    <source>
        <dbReference type="SAM" id="Phobius"/>
    </source>
</evidence>